<comment type="caution">
    <text evidence="2">The sequence shown here is derived from an EMBL/GenBank/DDBJ whole genome shotgun (WGS) entry which is preliminary data.</text>
</comment>
<evidence type="ECO:0000259" key="1">
    <source>
        <dbReference type="Pfam" id="PF06172"/>
    </source>
</evidence>
<dbReference type="Pfam" id="PF06108">
    <property type="entry name" value="DUF952"/>
    <property type="match status" value="1"/>
</dbReference>
<dbReference type="EMBL" id="JACGWZ010000004">
    <property type="protein sequence ID" value="MBA8825756.1"/>
    <property type="molecule type" value="Genomic_DNA"/>
</dbReference>
<dbReference type="Proteomes" id="UP000569329">
    <property type="component" value="Unassembled WGS sequence"/>
</dbReference>
<evidence type="ECO:0000313" key="3">
    <source>
        <dbReference type="Proteomes" id="UP000569329"/>
    </source>
</evidence>
<dbReference type="InterPro" id="IPR009297">
    <property type="entry name" value="DUF952"/>
</dbReference>
<evidence type="ECO:0000313" key="2">
    <source>
        <dbReference type="EMBL" id="MBA8825756.1"/>
    </source>
</evidence>
<dbReference type="SUPFAM" id="SSF56399">
    <property type="entry name" value="ADP-ribosylation"/>
    <property type="match status" value="1"/>
</dbReference>
<organism evidence="2 3">
    <name type="scientific">Halosaccharopolyspora lacisalsi</name>
    <dbReference type="NCBI Taxonomy" id="1000566"/>
    <lineage>
        <taxon>Bacteria</taxon>
        <taxon>Bacillati</taxon>
        <taxon>Actinomycetota</taxon>
        <taxon>Actinomycetes</taxon>
        <taxon>Pseudonocardiales</taxon>
        <taxon>Pseudonocardiaceae</taxon>
        <taxon>Halosaccharopolyspora</taxon>
    </lineage>
</organism>
<dbReference type="InterPro" id="IPR039935">
    <property type="entry name" value="YML079W-like"/>
</dbReference>
<proteinExistence type="predicted"/>
<feature type="domain" description="DUF985" evidence="1">
    <location>
        <begin position="127"/>
        <end position="261"/>
    </location>
</feature>
<name>A0A839DZT1_9PSEU</name>
<protein>
    <recommendedName>
        <fullName evidence="1">DUF985 domain-containing protein</fullName>
    </recommendedName>
</protein>
<keyword evidence="3" id="KW-1185">Reference proteome</keyword>
<accession>A0A839DZT1</accession>
<dbReference type="PANTHER" id="PTHR33387:SF3">
    <property type="entry name" value="DUF985 DOMAIN-CONTAINING PROTEIN"/>
    <property type="match status" value="1"/>
</dbReference>
<dbReference type="Gene3D" id="2.60.120.10">
    <property type="entry name" value="Jelly Rolls"/>
    <property type="match status" value="1"/>
</dbReference>
<dbReference type="RefSeq" id="WP_182545031.1">
    <property type="nucleotide sequence ID" value="NZ_JACGWZ010000004.1"/>
</dbReference>
<reference evidence="2 3" key="1">
    <citation type="submission" date="2020-07" db="EMBL/GenBank/DDBJ databases">
        <title>Sequencing the genomes of 1000 actinobacteria strains.</title>
        <authorList>
            <person name="Klenk H.-P."/>
        </authorList>
    </citation>
    <scope>NUCLEOTIDE SEQUENCE [LARGE SCALE GENOMIC DNA]</scope>
    <source>
        <strain evidence="2 3">DSM 45975</strain>
    </source>
</reference>
<dbReference type="InterPro" id="IPR011051">
    <property type="entry name" value="RmlC_Cupin_sf"/>
</dbReference>
<dbReference type="Gene3D" id="3.20.170.20">
    <property type="entry name" value="Protein of unknown function DUF952"/>
    <property type="match status" value="1"/>
</dbReference>
<gene>
    <name evidence="2" type="ORF">FHX42_003122</name>
</gene>
<dbReference type="InterPro" id="IPR009327">
    <property type="entry name" value="Cupin_DUF985"/>
</dbReference>
<dbReference type="PANTHER" id="PTHR33387">
    <property type="entry name" value="RMLC-LIKE JELLY ROLL FOLD PROTEIN"/>
    <property type="match status" value="1"/>
</dbReference>
<sequence length="263" mass="28499">MNTSPLFHLLPLSTYRAAPDAPIGSPTLESEGFVHLSPDLETTLAVANTIHRDREGPMVAVEIDAAKLSAAVHWEPPAPTPPEGVSAETLFPHLYGPIDRRAVAGVYYARRDVAGRYLDLEQRGDTAEELDLLPHPEGGWYRRTWCSEVAVSHPDKQQDRPSATAIHFLLPAGRSSAWHTVASDELWLWHRGGPVTLTYGGDGPQPHEQPVHVTVGPDLEAGQLPQAVVPAGTWQAATAEASEEALVSCVVSPGFDFADFRTE</sequence>
<dbReference type="SUPFAM" id="SSF51182">
    <property type="entry name" value="RmlC-like cupins"/>
    <property type="match status" value="1"/>
</dbReference>
<dbReference type="AlphaFoldDB" id="A0A839DZT1"/>
<dbReference type="Pfam" id="PF06172">
    <property type="entry name" value="Cupin_5"/>
    <property type="match status" value="1"/>
</dbReference>
<dbReference type="InterPro" id="IPR014710">
    <property type="entry name" value="RmlC-like_jellyroll"/>
</dbReference>
<dbReference type="CDD" id="cd06121">
    <property type="entry name" value="cupin_YML079wp"/>
    <property type="match status" value="1"/>
</dbReference>